<name>A0A6J6MYI7_9ZZZZ</name>
<keyword evidence="1" id="KW-0808">Transferase</keyword>
<accession>A0A6J6MYI7</accession>
<dbReference type="GO" id="GO:0009103">
    <property type="term" value="P:lipopolysaccharide biosynthetic process"/>
    <property type="evidence" value="ECO:0007669"/>
    <property type="project" value="TreeGrafter"/>
</dbReference>
<feature type="domain" description="Glycosyl transferase family 1" evidence="2">
    <location>
        <begin position="188"/>
        <end position="338"/>
    </location>
</feature>
<reference evidence="3" key="1">
    <citation type="submission" date="2020-05" db="EMBL/GenBank/DDBJ databases">
        <authorList>
            <person name="Chiriac C."/>
            <person name="Salcher M."/>
            <person name="Ghai R."/>
            <person name="Kavagutti S V."/>
        </authorList>
    </citation>
    <scope>NUCLEOTIDE SEQUENCE</scope>
</reference>
<organism evidence="3">
    <name type="scientific">freshwater metagenome</name>
    <dbReference type="NCBI Taxonomy" id="449393"/>
    <lineage>
        <taxon>unclassified sequences</taxon>
        <taxon>metagenomes</taxon>
        <taxon>ecological metagenomes</taxon>
    </lineage>
</organism>
<dbReference type="AlphaFoldDB" id="A0A6J6MYI7"/>
<dbReference type="InterPro" id="IPR001296">
    <property type="entry name" value="Glyco_trans_1"/>
</dbReference>
<evidence type="ECO:0000256" key="1">
    <source>
        <dbReference type="ARBA" id="ARBA00022679"/>
    </source>
</evidence>
<proteinExistence type="predicted"/>
<evidence type="ECO:0000313" key="3">
    <source>
        <dbReference type="EMBL" id="CAB4678899.1"/>
    </source>
</evidence>
<protein>
    <submittedName>
        <fullName evidence="3">Unannotated protein</fullName>
    </submittedName>
</protein>
<evidence type="ECO:0000259" key="2">
    <source>
        <dbReference type="Pfam" id="PF00534"/>
    </source>
</evidence>
<dbReference type="PANTHER" id="PTHR46401">
    <property type="entry name" value="GLYCOSYLTRANSFERASE WBBK-RELATED"/>
    <property type="match status" value="1"/>
</dbReference>
<gene>
    <name evidence="3" type="ORF">UFOPK2370_00114</name>
</gene>
<dbReference type="Pfam" id="PF00534">
    <property type="entry name" value="Glycos_transf_1"/>
    <property type="match status" value="1"/>
</dbReference>
<sequence>MTELSPLVKDTLYFDARYIRVDHHDGVSRFSSGLCDAMSKRIDTVAIVSDPRQLESLPNGIKHIQLSDPTSLIGEAFLGLKLNRIGAKLVFTPLQTMGRLGRRYKLLLTLHDLIYYAHPAAPPNFSPLIRLGWRIFHSFFWPQRVLLNSTDAVITVSHTTKALIAKNRLTKLPVHVVFNAAAHNVEQHEVAHSRPNGAQKLVYMGSFMDYKNVETLVKAMNLLPEYELHLLSSITSTRQNDLSELSQINNVIFHNGVTDTEYLSHLDDAIALVSASLDEGFGIPVIEAMGRGCPVIISDIEIFREIGGEAATYFEALSPEGFAEGVRSLESKSKWREKSKASLEQARNFNWEASADQLITAINTLY</sequence>
<dbReference type="SUPFAM" id="SSF53756">
    <property type="entry name" value="UDP-Glycosyltransferase/glycogen phosphorylase"/>
    <property type="match status" value="1"/>
</dbReference>
<dbReference type="EMBL" id="CAEZXK010000002">
    <property type="protein sequence ID" value="CAB4678899.1"/>
    <property type="molecule type" value="Genomic_DNA"/>
</dbReference>
<dbReference type="Gene3D" id="3.40.50.2000">
    <property type="entry name" value="Glycogen Phosphorylase B"/>
    <property type="match status" value="2"/>
</dbReference>
<dbReference type="GO" id="GO:0016757">
    <property type="term" value="F:glycosyltransferase activity"/>
    <property type="evidence" value="ECO:0007669"/>
    <property type="project" value="InterPro"/>
</dbReference>
<dbReference type="PANTHER" id="PTHR46401:SF2">
    <property type="entry name" value="GLYCOSYLTRANSFERASE WBBK-RELATED"/>
    <property type="match status" value="1"/>
</dbReference>
<dbReference type="CDD" id="cd03809">
    <property type="entry name" value="GT4_MtfB-like"/>
    <property type="match status" value="1"/>
</dbReference>